<accession>A0A4D6YFF4</accession>
<dbReference type="Gene3D" id="3.40.50.150">
    <property type="entry name" value="Vaccinia Virus protein VP39"/>
    <property type="match status" value="1"/>
</dbReference>
<reference evidence="14 15" key="1">
    <citation type="submission" date="2018-12" db="EMBL/GenBank/DDBJ databases">
        <authorList>
            <person name="Chong R.A."/>
        </authorList>
    </citation>
    <scope>NUCLEOTIDE SEQUENCE [LARGE SCALE GENOMIC DNA]</scope>
    <source>
        <strain evidence="14 15">Tca</strain>
    </source>
</reference>
<evidence type="ECO:0000256" key="9">
    <source>
        <dbReference type="ARBA" id="ARBA00042745"/>
    </source>
</evidence>
<comment type="function">
    <text evidence="5 11">Specifically methylates the uridine in position 2552 of 23S rRNA at the 2'-O position of the ribose in the fully assembled 50S ribosomal subunit.</text>
</comment>
<keyword evidence="3 11" id="KW-0808">Transferase</keyword>
<reference evidence="14 15" key="2">
    <citation type="submission" date="2019-05" db="EMBL/GenBank/DDBJ databases">
        <title>Genome evolution of the obligate endosymbiont Buchnera aphidicola.</title>
        <authorList>
            <person name="Moran N.A."/>
        </authorList>
    </citation>
    <scope>NUCLEOTIDE SEQUENCE [LARGE SCALE GENOMIC DNA]</scope>
    <source>
        <strain evidence="14 15">Tca</strain>
    </source>
</reference>
<dbReference type="HAMAP" id="MF_01547">
    <property type="entry name" value="RNA_methyltr_E"/>
    <property type="match status" value="1"/>
</dbReference>
<evidence type="ECO:0000256" key="3">
    <source>
        <dbReference type="ARBA" id="ARBA00022679"/>
    </source>
</evidence>
<evidence type="ECO:0000256" key="10">
    <source>
        <dbReference type="ARBA" id="ARBA00048970"/>
    </source>
</evidence>
<dbReference type="PIRSF" id="PIRSF005461">
    <property type="entry name" value="23S_rRNA_mtase"/>
    <property type="match status" value="1"/>
</dbReference>
<keyword evidence="2 11" id="KW-0489">Methyltransferase</keyword>
<sequence>MMKKKRSKSSKKWLKKHFNDIYVQNSHKNQLRSRAWFKLDEINKMTNLLYNKKCVVDLGAAPGGWSQYVSHQFLNKKNSEIIACDRINMKKIDKVIFMQGDLTNHLFLKQFLNYVCNKKVDLLISDMAPNITGISSIDIPNSIFLAELALKITKLILIKEGLFLVKIFQGTGVNQYLNLMREHFFHVKICKPKSSSACSREFFIIAGNKKK</sequence>
<evidence type="ECO:0000259" key="13">
    <source>
        <dbReference type="Pfam" id="PF01728"/>
    </source>
</evidence>
<feature type="binding site" evidence="11">
    <location>
        <position position="101"/>
    </location>
    <ligand>
        <name>S-adenosyl-L-methionine</name>
        <dbReference type="ChEBI" id="CHEBI:59789"/>
    </ligand>
</feature>
<name>A0A4D6YFF4_9GAMM</name>
<evidence type="ECO:0000256" key="7">
    <source>
        <dbReference type="ARBA" id="ARBA00041129"/>
    </source>
</evidence>
<dbReference type="PANTHER" id="PTHR10920:SF18">
    <property type="entry name" value="RRNA METHYLTRANSFERASE 2, MITOCHONDRIAL"/>
    <property type="match status" value="1"/>
</dbReference>
<evidence type="ECO:0000256" key="12">
    <source>
        <dbReference type="PIRSR" id="PIRSR005461-1"/>
    </source>
</evidence>
<dbReference type="PANTHER" id="PTHR10920">
    <property type="entry name" value="RIBOSOMAL RNA METHYLTRANSFERASE"/>
    <property type="match status" value="1"/>
</dbReference>
<protein>
    <recommendedName>
        <fullName evidence="7 11">Ribosomal RNA large subunit methyltransferase E</fullName>
        <ecNumber evidence="6 11">2.1.1.166</ecNumber>
    </recommendedName>
    <alternativeName>
        <fullName evidence="9 11">23S rRNA Um2552 methyltransferase</fullName>
    </alternativeName>
    <alternativeName>
        <fullName evidence="8 11">rRNA (uridine-2'-O-)-methyltransferase</fullName>
    </alternativeName>
</protein>
<feature type="binding site" evidence="11">
    <location>
        <position position="65"/>
    </location>
    <ligand>
        <name>S-adenosyl-L-methionine</name>
        <dbReference type="ChEBI" id="CHEBI:59789"/>
    </ligand>
</feature>
<feature type="binding site" evidence="11">
    <location>
        <position position="85"/>
    </location>
    <ligand>
        <name>S-adenosyl-L-methionine</name>
        <dbReference type="ChEBI" id="CHEBI:59789"/>
    </ligand>
</feature>
<dbReference type="InterPro" id="IPR015507">
    <property type="entry name" value="rRNA-MeTfrase_E"/>
</dbReference>
<comment type="subcellular location">
    <subcellularLocation>
        <location evidence="11">Cytoplasm</location>
    </subcellularLocation>
</comment>
<proteinExistence type="inferred from homology"/>
<comment type="similarity">
    <text evidence="11">Belongs to the class I-like SAM-binding methyltransferase superfamily. RNA methyltransferase RlmE family.</text>
</comment>
<keyword evidence="1 11" id="KW-0698">rRNA processing</keyword>
<organism evidence="14 15">
    <name type="scientific">Buchnera aphidicola</name>
    <name type="common">Thelaxes californica</name>
    <dbReference type="NCBI Taxonomy" id="1315998"/>
    <lineage>
        <taxon>Bacteria</taxon>
        <taxon>Pseudomonadati</taxon>
        <taxon>Pseudomonadota</taxon>
        <taxon>Gammaproteobacteria</taxon>
        <taxon>Enterobacterales</taxon>
        <taxon>Erwiniaceae</taxon>
        <taxon>Buchnera</taxon>
    </lineage>
</organism>
<keyword evidence="11" id="KW-0963">Cytoplasm</keyword>
<dbReference type="Pfam" id="PF01728">
    <property type="entry name" value="FtsJ"/>
    <property type="match status" value="1"/>
</dbReference>
<evidence type="ECO:0000313" key="14">
    <source>
        <dbReference type="EMBL" id="QCI26823.1"/>
    </source>
</evidence>
<evidence type="ECO:0000256" key="2">
    <source>
        <dbReference type="ARBA" id="ARBA00022603"/>
    </source>
</evidence>
<dbReference type="Proteomes" id="UP000298782">
    <property type="component" value="Chromosome"/>
</dbReference>
<dbReference type="InterPro" id="IPR029063">
    <property type="entry name" value="SAM-dependent_MTases_sf"/>
</dbReference>
<dbReference type="GO" id="GO:0005737">
    <property type="term" value="C:cytoplasm"/>
    <property type="evidence" value="ECO:0007669"/>
    <property type="project" value="UniProtKB-SubCell"/>
</dbReference>
<evidence type="ECO:0000256" key="8">
    <source>
        <dbReference type="ARBA" id="ARBA00041995"/>
    </source>
</evidence>
<feature type="binding site" evidence="11">
    <location>
        <position position="63"/>
    </location>
    <ligand>
        <name>S-adenosyl-L-methionine</name>
        <dbReference type="ChEBI" id="CHEBI:59789"/>
    </ligand>
</feature>
<dbReference type="SUPFAM" id="SSF53335">
    <property type="entry name" value="S-adenosyl-L-methionine-dependent methyltransferases"/>
    <property type="match status" value="1"/>
</dbReference>
<evidence type="ECO:0000256" key="1">
    <source>
        <dbReference type="ARBA" id="ARBA00022552"/>
    </source>
</evidence>
<feature type="active site" description="Proton acceptor" evidence="11 12">
    <location>
        <position position="166"/>
    </location>
</feature>
<evidence type="ECO:0000256" key="6">
    <source>
        <dbReference type="ARBA" id="ARBA00038861"/>
    </source>
</evidence>
<gene>
    <name evidence="11" type="primary">rlmE</name>
    <name evidence="11" type="synonym">ftsJ</name>
    <name evidence="11" type="synonym">rrmJ</name>
    <name evidence="14" type="ORF">D9V80_01475</name>
</gene>
<keyword evidence="15" id="KW-1185">Reference proteome</keyword>
<dbReference type="InterPro" id="IPR002877">
    <property type="entry name" value="RNA_MeTrfase_FtsJ_dom"/>
</dbReference>
<keyword evidence="4 11" id="KW-0949">S-adenosyl-L-methionine</keyword>
<feature type="binding site" evidence="11">
    <location>
        <position position="126"/>
    </location>
    <ligand>
        <name>S-adenosyl-L-methionine</name>
        <dbReference type="ChEBI" id="CHEBI:59789"/>
    </ligand>
</feature>
<evidence type="ECO:0000256" key="11">
    <source>
        <dbReference type="HAMAP-Rule" id="MF_01547"/>
    </source>
</evidence>
<evidence type="ECO:0000256" key="4">
    <source>
        <dbReference type="ARBA" id="ARBA00022691"/>
    </source>
</evidence>
<dbReference type="EC" id="2.1.1.166" evidence="6 11"/>
<dbReference type="EMBL" id="CP034852">
    <property type="protein sequence ID" value="QCI26823.1"/>
    <property type="molecule type" value="Genomic_DNA"/>
</dbReference>
<dbReference type="InterPro" id="IPR050082">
    <property type="entry name" value="RNA_methyltr_RlmE"/>
</dbReference>
<feature type="domain" description="Ribosomal RNA methyltransferase FtsJ" evidence="13">
    <location>
        <begin position="32"/>
        <end position="209"/>
    </location>
</feature>
<comment type="catalytic activity">
    <reaction evidence="10 11">
        <text>uridine(2552) in 23S rRNA + S-adenosyl-L-methionine = 2'-O-methyluridine(2552) in 23S rRNA + S-adenosyl-L-homocysteine + H(+)</text>
        <dbReference type="Rhea" id="RHEA:42720"/>
        <dbReference type="Rhea" id="RHEA-COMP:10202"/>
        <dbReference type="Rhea" id="RHEA-COMP:10203"/>
        <dbReference type="ChEBI" id="CHEBI:15378"/>
        <dbReference type="ChEBI" id="CHEBI:57856"/>
        <dbReference type="ChEBI" id="CHEBI:59789"/>
        <dbReference type="ChEBI" id="CHEBI:65315"/>
        <dbReference type="ChEBI" id="CHEBI:74478"/>
        <dbReference type="EC" id="2.1.1.166"/>
    </reaction>
</comment>
<dbReference type="AlphaFoldDB" id="A0A4D6YFF4"/>
<dbReference type="OrthoDB" id="9790080at2"/>
<evidence type="ECO:0000313" key="15">
    <source>
        <dbReference type="Proteomes" id="UP000298782"/>
    </source>
</evidence>
<dbReference type="RefSeq" id="WP_158353539.1">
    <property type="nucleotide sequence ID" value="NZ_CP034852.1"/>
</dbReference>
<dbReference type="GO" id="GO:0008650">
    <property type="term" value="F:rRNA (uridine-2'-O-)-methyltransferase activity"/>
    <property type="evidence" value="ECO:0007669"/>
    <property type="project" value="UniProtKB-UniRule"/>
</dbReference>
<evidence type="ECO:0000256" key="5">
    <source>
        <dbReference type="ARBA" id="ARBA00037569"/>
    </source>
</evidence>